<name>A0A502G0I8_9SPHN</name>
<protein>
    <submittedName>
        <fullName evidence="2">PD-(D/E)XK nuclease family protein</fullName>
    </submittedName>
</protein>
<organism evidence="2 3">
    <name type="scientific">Sphingomonas glacialis</name>
    <dbReference type="NCBI Taxonomy" id="658225"/>
    <lineage>
        <taxon>Bacteria</taxon>
        <taxon>Pseudomonadati</taxon>
        <taxon>Pseudomonadota</taxon>
        <taxon>Alphaproteobacteria</taxon>
        <taxon>Sphingomonadales</taxon>
        <taxon>Sphingomonadaceae</taxon>
        <taxon>Sphingomonas</taxon>
    </lineage>
</organism>
<evidence type="ECO:0000313" key="2">
    <source>
        <dbReference type="EMBL" id="TPG55050.1"/>
    </source>
</evidence>
<dbReference type="EMBL" id="RCZC01000002">
    <property type="protein sequence ID" value="TPG55050.1"/>
    <property type="molecule type" value="Genomic_DNA"/>
</dbReference>
<comment type="caution">
    <text evidence="2">The sequence shown here is derived from an EMBL/GenBank/DDBJ whole genome shotgun (WGS) entry which is preliminary data.</text>
</comment>
<dbReference type="OrthoDB" id="1488830at2"/>
<keyword evidence="3" id="KW-1185">Reference proteome</keyword>
<reference evidence="2 3" key="1">
    <citation type="journal article" date="2019" name="Environ. Microbiol.">
        <title>Species interactions and distinct microbial communities in high Arctic permafrost affected cryosols are associated with the CH4 and CO2 gas fluxes.</title>
        <authorList>
            <person name="Altshuler I."/>
            <person name="Hamel J."/>
            <person name="Turney S."/>
            <person name="Magnuson E."/>
            <person name="Levesque R."/>
            <person name="Greer C."/>
            <person name="Whyte L.G."/>
        </authorList>
    </citation>
    <scope>NUCLEOTIDE SEQUENCE [LARGE SCALE GENOMIC DNA]</scope>
    <source>
        <strain evidence="2 3">E6.1</strain>
    </source>
</reference>
<evidence type="ECO:0000313" key="3">
    <source>
        <dbReference type="Proteomes" id="UP000319931"/>
    </source>
</evidence>
<dbReference type="InterPro" id="IPR038726">
    <property type="entry name" value="PDDEXK_AddAB-type"/>
</dbReference>
<feature type="domain" description="PD-(D/E)XK endonuclease-like" evidence="1">
    <location>
        <begin position="611"/>
        <end position="883"/>
    </location>
</feature>
<dbReference type="Gene3D" id="3.90.320.10">
    <property type="match status" value="1"/>
</dbReference>
<evidence type="ECO:0000259" key="1">
    <source>
        <dbReference type="Pfam" id="PF12705"/>
    </source>
</evidence>
<sequence>MDVVFGLWADGGACPDHGGGEHGALGQPVVGPRGLIDIIETMLGNGGPPSAQVVRIARLQAYLAGLDGEFFWSKSFALDPWSSARTLLSWRDELVGLGWRDDATWTSPRLADLATLSHAARDLPDSLSDRIVGILQSLEAATRPPIARVRLIDQRKMCPKPLRRLLSRLEQIGCQIEEIALAPAPPTTRSLGQLQRWMQGAADDLTRTDDSVTVATAASATLAAETVGQWIAGQDADGFALIAQGGDTDLLDHGLVASGQPRAGRSAQSVHRGSLQLLLLAFTSAWAPFDARAMMELLVLPNPPISRRAAWRLAAALEQAPGRGGEAWRDAWDAIEAEENIRAAEDSDALKKIAPRLARWRRWAEPKLADPTAGMPVEQALELCDAVAQWAGQRYALADDMLAAATATLANEVRAALAALGRERLPRLLVERIIEQALDDGQPNPMAQAEAAGWRAVTHPGAVWAPTPAVVWWNFSATSDGTGRSPWSESERTELAAAGCAADPIDLPARAVSAAWERAVMHARDHLLLISAGPDCASDEASHPLAHRLKPALDTLATRIALETALARPEIELAGHSLSRLAIAPSALPAARLQWPTPPKFAERLVDHQDSATSLEALLSCQLMWALRHVANLRPGRVRAIPDGNQLLGNLAHALARTIFTPGPPPDPAAAETTATELLDAHIDELAAPLRQPELAEELNLARRRLPRAMASLARCLQDNGLLVEATEQQVSGTFETLLALRGAVDLVARDPAGNAVIVDLKWTRSDKNRVDELESGRAVQIATYGALVAGDAPYRAGYFLLNQQQFATLAGEGLIGREVAAQRDFGETWAAILSSWQSWRTAADNGQLLSTGVPGAADLAPLDIALVREVRCEWCDYATLCRVRGLS</sequence>
<dbReference type="InterPro" id="IPR011604">
    <property type="entry name" value="PDDEXK-like_dom_sf"/>
</dbReference>
<dbReference type="RefSeq" id="WP_140850188.1">
    <property type="nucleotide sequence ID" value="NZ_RCZC01000002.1"/>
</dbReference>
<gene>
    <name evidence="2" type="ORF">EAH76_10785</name>
</gene>
<accession>A0A502G0I8</accession>
<proteinExistence type="predicted"/>
<dbReference type="Proteomes" id="UP000319931">
    <property type="component" value="Unassembled WGS sequence"/>
</dbReference>
<dbReference type="Pfam" id="PF12705">
    <property type="entry name" value="PDDEXK_1"/>
    <property type="match status" value="1"/>
</dbReference>
<dbReference type="AlphaFoldDB" id="A0A502G0I8"/>